<proteinExistence type="predicted"/>
<protein>
    <submittedName>
        <fullName evidence="5">AraC family transcriptional regulator</fullName>
    </submittedName>
</protein>
<accession>A0ABU9A9H9</accession>
<evidence type="ECO:0000259" key="4">
    <source>
        <dbReference type="PROSITE" id="PS01124"/>
    </source>
</evidence>
<dbReference type="EMBL" id="JBBPIX010000002">
    <property type="protein sequence ID" value="MEK6463054.1"/>
    <property type="molecule type" value="Genomic_DNA"/>
</dbReference>
<name>A0ABU9A9H9_PSEA5</name>
<dbReference type="Pfam" id="PF12833">
    <property type="entry name" value="HTH_18"/>
    <property type="match status" value="1"/>
</dbReference>
<comment type="caution">
    <text evidence="5">The sequence shown here is derived from an EMBL/GenBank/DDBJ whole genome shotgun (WGS) entry which is preliminary data.</text>
</comment>
<keyword evidence="6" id="KW-1185">Reference proteome</keyword>
<dbReference type="InterPro" id="IPR009057">
    <property type="entry name" value="Homeodomain-like_sf"/>
</dbReference>
<evidence type="ECO:0000256" key="2">
    <source>
        <dbReference type="ARBA" id="ARBA00023125"/>
    </source>
</evidence>
<dbReference type="Gene3D" id="1.10.10.60">
    <property type="entry name" value="Homeodomain-like"/>
    <property type="match status" value="1"/>
</dbReference>
<keyword evidence="2" id="KW-0238">DNA-binding</keyword>
<dbReference type="SUPFAM" id="SSF46689">
    <property type="entry name" value="Homeodomain-like"/>
    <property type="match status" value="2"/>
</dbReference>
<sequence>MAGRCPIDWPTPCVLAVEPLVAALLEHLAGPGPATPERARAEAVLFDRLRPARDAGGPGAAVRLVLPTDPRARRVALALLDDPSDDRDTAARGRAVGAGQRTLSRLFRAETGVGPGRWRTLLRMRVALEHLAAGRPVGVVARHVGYATPSAFVAAFRRETGTTPSAVLRPAGAAPPDLRRR</sequence>
<dbReference type="PROSITE" id="PS01124">
    <property type="entry name" value="HTH_ARAC_FAMILY_2"/>
    <property type="match status" value="1"/>
</dbReference>
<dbReference type="Proteomes" id="UP001367513">
    <property type="component" value="Unassembled WGS sequence"/>
</dbReference>
<keyword evidence="3" id="KW-0804">Transcription</keyword>
<dbReference type="InterPro" id="IPR018060">
    <property type="entry name" value="HTH_AraC"/>
</dbReference>
<gene>
    <name evidence="5" type="ORF">WG925_04800</name>
</gene>
<dbReference type="PROSITE" id="PS00041">
    <property type="entry name" value="HTH_ARAC_FAMILY_1"/>
    <property type="match status" value="1"/>
</dbReference>
<evidence type="ECO:0000313" key="6">
    <source>
        <dbReference type="Proteomes" id="UP001367513"/>
    </source>
</evidence>
<dbReference type="PANTHER" id="PTHR11019:SF199">
    <property type="entry name" value="HTH-TYPE TRANSCRIPTIONAL REGULATOR NIMR"/>
    <property type="match status" value="1"/>
</dbReference>
<organism evidence="5 6">
    <name type="scientific">Pseudonocardia alni subsp. carboxydivorans</name>
    <dbReference type="NCBI Taxonomy" id="415010"/>
    <lineage>
        <taxon>Bacteria</taxon>
        <taxon>Bacillati</taxon>
        <taxon>Actinomycetota</taxon>
        <taxon>Actinomycetes</taxon>
        <taxon>Pseudonocardiales</taxon>
        <taxon>Pseudonocardiaceae</taxon>
        <taxon>Pseudonocardia</taxon>
    </lineage>
</organism>
<dbReference type="PANTHER" id="PTHR11019">
    <property type="entry name" value="HTH-TYPE TRANSCRIPTIONAL REGULATOR NIMR"/>
    <property type="match status" value="1"/>
</dbReference>
<reference evidence="5 6" key="1">
    <citation type="submission" date="2024-03" db="EMBL/GenBank/DDBJ databases">
        <title>Draft genome sequence of Pseudonocardia carboxydivorans JCM 14827.</title>
        <authorList>
            <person name="Duangmal K."/>
        </authorList>
    </citation>
    <scope>NUCLEOTIDE SEQUENCE [LARGE SCALE GENOMIC DNA]</scope>
    <source>
        <strain evidence="5 6">JCM 14827</strain>
    </source>
</reference>
<dbReference type="RefSeq" id="WP_346103685.1">
    <property type="nucleotide sequence ID" value="NZ_BAAAOD010000024.1"/>
</dbReference>
<evidence type="ECO:0000256" key="1">
    <source>
        <dbReference type="ARBA" id="ARBA00023015"/>
    </source>
</evidence>
<feature type="domain" description="HTH araC/xylS-type" evidence="4">
    <location>
        <begin position="73"/>
        <end position="170"/>
    </location>
</feature>
<dbReference type="SMART" id="SM00342">
    <property type="entry name" value="HTH_ARAC"/>
    <property type="match status" value="1"/>
</dbReference>
<dbReference type="InterPro" id="IPR018062">
    <property type="entry name" value="HTH_AraC-typ_CS"/>
</dbReference>
<evidence type="ECO:0000313" key="5">
    <source>
        <dbReference type="EMBL" id="MEK6463054.1"/>
    </source>
</evidence>
<keyword evidence="1" id="KW-0805">Transcription regulation</keyword>
<evidence type="ECO:0000256" key="3">
    <source>
        <dbReference type="ARBA" id="ARBA00023163"/>
    </source>
</evidence>